<dbReference type="CDD" id="cd01396">
    <property type="entry name" value="MeCP2_MBD"/>
    <property type="match status" value="1"/>
</dbReference>
<evidence type="ECO:0000259" key="12">
    <source>
        <dbReference type="PROSITE" id="PS51058"/>
    </source>
</evidence>
<dbReference type="GeneID" id="101392759"/>
<evidence type="ECO:0000313" key="14">
    <source>
        <dbReference type="RefSeq" id="XP_014636905.1"/>
    </source>
</evidence>
<keyword evidence="7" id="KW-0804">Transcription</keyword>
<evidence type="ECO:0000313" key="13">
    <source>
        <dbReference type="Proteomes" id="UP000694910"/>
    </source>
</evidence>
<dbReference type="InterPro" id="IPR002857">
    <property type="entry name" value="Znf_CXXC"/>
</dbReference>
<evidence type="ECO:0000256" key="8">
    <source>
        <dbReference type="ARBA" id="ARBA00023242"/>
    </source>
</evidence>
<protein>
    <submittedName>
        <fullName evidence="14">Methyl-CpG-binding domain protein 1 isoform X8</fullName>
    </submittedName>
</protein>
<feature type="region of interest" description="Disordered" evidence="10">
    <location>
        <begin position="366"/>
        <end position="423"/>
    </location>
</feature>
<keyword evidence="8" id="KW-0539">Nucleus</keyword>
<feature type="domain" description="MBD" evidence="11">
    <location>
        <begin position="1"/>
        <end position="69"/>
    </location>
</feature>
<feature type="region of interest" description="Disordered" evidence="10">
    <location>
        <begin position="266"/>
        <end position="306"/>
    </location>
</feature>
<evidence type="ECO:0000256" key="10">
    <source>
        <dbReference type="SAM" id="MobiDB-lite"/>
    </source>
</evidence>
<dbReference type="Pfam" id="PF01429">
    <property type="entry name" value="MBD"/>
    <property type="match status" value="1"/>
</dbReference>
<dbReference type="SMART" id="SM00391">
    <property type="entry name" value="MBD"/>
    <property type="match status" value="1"/>
</dbReference>
<dbReference type="PANTHER" id="PTHR12396:SF57">
    <property type="entry name" value="METHYL-CPG-BINDING DOMAIN PROTEIN 1"/>
    <property type="match status" value="1"/>
</dbReference>
<feature type="region of interest" description="Disordered" evidence="10">
    <location>
        <begin position="80"/>
        <end position="123"/>
    </location>
</feature>
<evidence type="ECO:0000256" key="5">
    <source>
        <dbReference type="ARBA" id="ARBA00023015"/>
    </source>
</evidence>
<feature type="region of interest" description="Disordered" evidence="10">
    <location>
        <begin position="476"/>
        <end position="548"/>
    </location>
</feature>
<feature type="compositionally biased region" description="Basic residues" evidence="10">
    <location>
        <begin position="381"/>
        <end position="394"/>
    </location>
</feature>
<keyword evidence="2" id="KW-0479">Metal-binding</keyword>
<evidence type="ECO:0000256" key="1">
    <source>
        <dbReference type="ARBA" id="ARBA00004123"/>
    </source>
</evidence>
<keyword evidence="4" id="KW-0862">Zinc</keyword>
<sequence length="579" mass="63830">MAEDWLDCPALGPGWKRREVFRKSGATCGRSDTYYQSPTGDRIRSKVELTRYLGPACDLTLFDFKQGVLCYPTPKAHSLAVPSKKQKKPSRPAKARKRQVGPQKSEVRKEAPGDETKADTDTAPASLPAPECCENCGISFSGDGIRRQRLKTLCKDCRAQRIAFNREQRMFKRVGCGECAACQVTEDCGACSTCLLQLPQDVASGLFCKCERRRCLRIVERSRGCGVCRGCQTREDCGRCRVCLRPPRPGLRRQWKCIQRRCLRGKHGRRRGGCDSKMAAKRRPQTQPLPPPPPSQPQESPELQPYTNRRQNRKCGACAACLRRMDCGHCDFCCDKPKFGGSNQKRQKCRWRQCLQFAMKRLLPSVRAGSEDGAGLPPPYPRRKRPSSTRRPRLKPPLATPTARPDRAQTPMKQEAGSGFVLPPPGTDLVFLREGASSPVQVPGPAPASREAVLQEAQCPGLSWVVALPQVKQEKADAQEDWTPGTAVLTSPVLLPGCPSKAVDPGLPPVKQEPPDPEEDKGKESKDDSASDSAPEEEAGGAGTPVITEIFSLGGTRLRDTAVWLPRSKDLKKRGARKQ</sequence>
<feature type="domain" description="CXXC-type" evidence="12">
    <location>
        <begin position="169"/>
        <end position="216"/>
    </location>
</feature>
<evidence type="ECO:0000256" key="4">
    <source>
        <dbReference type="ARBA" id="ARBA00022833"/>
    </source>
</evidence>
<feature type="compositionally biased region" description="Basic and acidic residues" evidence="10">
    <location>
        <begin position="520"/>
        <end position="529"/>
    </location>
</feature>
<feature type="compositionally biased region" description="Basic and acidic residues" evidence="10">
    <location>
        <begin position="105"/>
        <end position="120"/>
    </location>
</feature>
<keyword evidence="5" id="KW-0805">Transcription regulation</keyword>
<feature type="compositionally biased region" description="Pro residues" evidence="10">
    <location>
        <begin position="287"/>
        <end position="296"/>
    </location>
</feature>
<feature type="domain" description="CXXC-type" evidence="12">
    <location>
        <begin position="307"/>
        <end position="355"/>
    </location>
</feature>
<keyword evidence="13" id="KW-1185">Reference proteome</keyword>
<dbReference type="Proteomes" id="UP000694910">
    <property type="component" value="Unplaced"/>
</dbReference>
<dbReference type="SUPFAM" id="SSF54171">
    <property type="entry name" value="DNA-binding domain"/>
    <property type="match status" value="1"/>
</dbReference>
<comment type="subcellular location">
    <subcellularLocation>
        <location evidence="1">Nucleus</location>
    </subcellularLocation>
</comment>
<dbReference type="Gene3D" id="3.30.890.10">
    <property type="entry name" value="Methyl-cpg-binding Protein 2, Chain A"/>
    <property type="match status" value="1"/>
</dbReference>
<dbReference type="Pfam" id="PF02008">
    <property type="entry name" value="zf-CXXC"/>
    <property type="match status" value="3"/>
</dbReference>
<dbReference type="PROSITE" id="PS50982">
    <property type="entry name" value="MBD"/>
    <property type="match status" value="1"/>
</dbReference>
<reference evidence="14" key="1">
    <citation type="submission" date="2025-08" db="UniProtKB">
        <authorList>
            <consortium name="RefSeq"/>
        </authorList>
    </citation>
    <scope>IDENTIFICATION</scope>
</reference>
<feature type="domain" description="CXXC-type" evidence="12">
    <location>
        <begin position="217"/>
        <end position="263"/>
    </location>
</feature>
<organism evidence="13 14">
    <name type="scientific">Ceratotherium simum simum</name>
    <name type="common">Southern white rhinoceros</name>
    <dbReference type="NCBI Taxonomy" id="73337"/>
    <lineage>
        <taxon>Eukaryota</taxon>
        <taxon>Metazoa</taxon>
        <taxon>Chordata</taxon>
        <taxon>Craniata</taxon>
        <taxon>Vertebrata</taxon>
        <taxon>Euteleostomi</taxon>
        <taxon>Mammalia</taxon>
        <taxon>Eutheria</taxon>
        <taxon>Laurasiatheria</taxon>
        <taxon>Perissodactyla</taxon>
        <taxon>Rhinocerotidae</taxon>
        <taxon>Ceratotherium</taxon>
    </lineage>
</organism>
<gene>
    <name evidence="14" type="primary">LOC101392759</name>
</gene>
<evidence type="ECO:0000259" key="11">
    <source>
        <dbReference type="PROSITE" id="PS50982"/>
    </source>
</evidence>
<evidence type="ECO:0000256" key="9">
    <source>
        <dbReference type="PROSITE-ProRule" id="PRU00509"/>
    </source>
</evidence>
<evidence type="ECO:0000256" key="3">
    <source>
        <dbReference type="ARBA" id="ARBA00022771"/>
    </source>
</evidence>
<dbReference type="InterPro" id="IPR001739">
    <property type="entry name" value="Methyl_CpG_DNA-bd"/>
</dbReference>
<evidence type="ECO:0000256" key="6">
    <source>
        <dbReference type="ARBA" id="ARBA00023125"/>
    </source>
</evidence>
<dbReference type="PROSITE" id="PS51058">
    <property type="entry name" value="ZF_CXXC"/>
    <property type="match status" value="3"/>
</dbReference>
<proteinExistence type="predicted"/>
<keyword evidence="6" id="KW-0238">DNA-binding</keyword>
<dbReference type="PANTHER" id="PTHR12396">
    <property type="entry name" value="METHYL-CPG BINDING PROTEIN, MBD"/>
    <property type="match status" value="1"/>
</dbReference>
<dbReference type="InterPro" id="IPR016177">
    <property type="entry name" value="DNA-bd_dom_sf"/>
</dbReference>
<evidence type="ECO:0000256" key="7">
    <source>
        <dbReference type="ARBA" id="ARBA00023163"/>
    </source>
</evidence>
<accession>A0ABM1CBH4</accession>
<dbReference type="RefSeq" id="XP_014636905.1">
    <property type="nucleotide sequence ID" value="XM_014781419.1"/>
</dbReference>
<feature type="compositionally biased region" description="Basic residues" evidence="10">
    <location>
        <begin position="84"/>
        <end position="99"/>
    </location>
</feature>
<name>A0ABM1CBH4_CERSS</name>
<keyword evidence="3 9" id="KW-0863">Zinc-finger</keyword>
<evidence type="ECO:0000256" key="2">
    <source>
        <dbReference type="ARBA" id="ARBA00022723"/>
    </source>
</evidence>